<dbReference type="AlphaFoldDB" id="A0A448XB25"/>
<sequence>MCLINGDSGARSILTLCLVDDMHVYSKISSSHSHSLETEVNSPTIAYFSYQLAQDENTGRQILPNVSQTIPISVDILVQLTFAPSRRVHRDTLCLAHPPGEQDRLGAAHMNEKKEHEFAKIAGQLN</sequence>
<keyword evidence="2" id="KW-1185">Reference proteome</keyword>
<dbReference type="Proteomes" id="UP000784294">
    <property type="component" value="Unassembled WGS sequence"/>
</dbReference>
<organism evidence="1 2">
    <name type="scientific">Protopolystoma xenopodis</name>
    <dbReference type="NCBI Taxonomy" id="117903"/>
    <lineage>
        <taxon>Eukaryota</taxon>
        <taxon>Metazoa</taxon>
        <taxon>Spiralia</taxon>
        <taxon>Lophotrochozoa</taxon>
        <taxon>Platyhelminthes</taxon>
        <taxon>Monogenea</taxon>
        <taxon>Polyopisthocotylea</taxon>
        <taxon>Polystomatidea</taxon>
        <taxon>Polystomatidae</taxon>
        <taxon>Protopolystoma</taxon>
    </lineage>
</organism>
<name>A0A448XB25_9PLAT</name>
<accession>A0A448XB25</accession>
<evidence type="ECO:0000313" key="1">
    <source>
        <dbReference type="EMBL" id="VEL32717.1"/>
    </source>
</evidence>
<comment type="caution">
    <text evidence="1">The sequence shown here is derived from an EMBL/GenBank/DDBJ whole genome shotgun (WGS) entry which is preliminary data.</text>
</comment>
<reference evidence="1" key="1">
    <citation type="submission" date="2018-11" db="EMBL/GenBank/DDBJ databases">
        <authorList>
            <consortium name="Pathogen Informatics"/>
        </authorList>
    </citation>
    <scope>NUCLEOTIDE SEQUENCE</scope>
</reference>
<gene>
    <name evidence="1" type="ORF">PXEA_LOCUS26157</name>
</gene>
<evidence type="ECO:0000313" key="2">
    <source>
        <dbReference type="Proteomes" id="UP000784294"/>
    </source>
</evidence>
<protein>
    <submittedName>
        <fullName evidence="1">Uncharacterized protein</fullName>
    </submittedName>
</protein>
<proteinExistence type="predicted"/>
<dbReference type="EMBL" id="CAAALY010244545">
    <property type="protein sequence ID" value="VEL32717.1"/>
    <property type="molecule type" value="Genomic_DNA"/>
</dbReference>